<sequence>MDEQQKLYADRFQLLTDEEKLLYHSLNQTEAPYESDKTIPEVFYKSAAKFADNIALSFEGGTMTYRQLNERSNQIAHMLLANGLKKGDYVALVMERSKETVMSLLGILKAGGIYVPIDPSYPKERCHYLLNDTCAPFILTKSEHSSFLRELLQQDSHSRSVFKIDQMEETYSKENIDINSSPSDIAYIIYTSGSTGKPKGTMLRHYSVVNLIKDHQRIYQSTEKDVYSQFISYSFDPSIAETFTALFSGARLHMLTSIERVSIEAFAEMIKREKITSATVPNAFFNQLATYLPVEMKESLASLKYLSVGGEALMASVIQKWQEKFGTNIEIVNVYGPTECTVLSSYYKVKGEIKDNTTSIPIGKPIANYEMYILNNEGKLCPVNEPGELYIAGIGLAAGYLNQPEKTAEAFVPHLFSNDPEKLMYRTGDLVRLLPSGVIEFVGRKDTQIKVRGFRIEIGEIETVLANHPSIHQAVILAKKMNDGNNSLFAYYTVSPGSQIEQEEIRKYLGQTLPEYMIPERFIEMEQMPLSPTGKIDRKQLAELEISLSQTNDYEAPENEMQQILAKAWEHVLGIERVGIRDNFFHIGGHSLKILEILVQVKKHAPFLTIQDFFQYQTIAELDYFIKNYNFEENSSTKQSKDFVLKELMEPSALSINPKVKPLPMNKVLLTGATGFLGSHVLYELLVKTNAHIYCLIRQNSNMSLDKKLKDSMQFYFGEAIIPLLEKRVTVIQGDLSKQSLNLSSEDISTLSEEIDAVIHCGADVRHFGAADHFHNVNIEGTRYLLELAKRREGVHFHHVSTIGIPEELAVSQWDYYEEHGDFDYNVTLGNVYNQSKLEAEKLVKNAILDGIPVSIYRVGNLTCHSETGKFQRNMDDNAFYRMIKSMLCLGKTPEANWHVDFTPINFASQALVALASQPKSSGHIFHLCNPAPLLYLDLIDMLKEMGYDLEVIKANEYENWLLNGDHPEELQEFLSLAIAQLDGDGASDSPFIFNTDKTQEFLKKTDVTCAKPNPTFIRTMINYGIKMGYFPEPKPVGVR</sequence>
<dbReference type="SUPFAM" id="SSF51735">
    <property type="entry name" value="NAD(P)-binding Rossmann-fold domains"/>
    <property type="match status" value="1"/>
</dbReference>
<dbReference type="AlphaFoldDB" id="A0A431ULR9"/>
<dbReference type="InterPro" id="IPR036291">
    <property type="entry name" value="NAD(P)-bd_dom_sf"/>
</dbReference>
<name>A0A431ULR9_9BACI</name>
<dbReference type="Pfam" id="PF00550">
    <property type="entry name" value="PP-binding"/>
    <property type="match status" value="1"/>
</dbReference>
<dbReference type="InterPro" id="IPR020845">
    <property type="entry name" value="AMP-binding_CS"/>
</dbReference>
<dbReference type="InterPro" id="IPR013120">
    <property type="entry name" value="FAR_NAD-bd"/>
</dbReference>
<dbReference type="Gene3D" id="3.40.50.980">
    <property type="match status" value="2"/>
</dbReference>
<protein>
    <submittedName>
        <fullName evidence="6">Amino acid adenylation domain-containing protein</fullName>
    </submittedName>
</protein>
<evidence type="ECO:0000256" key="3">
    <source>
        <dbReference type="ARBA" id="ARBA00022450"/>
    </source>
</evidence>
<gene>
    <name evidence="6" type="ORF">EKG35_14270</name>
</gene>
<reference evidence="6 7" key="1">
    <citation type="submission" date="2018-12" db="EMBL/GenBank/DDBJ databases">
        <authorList>
            <person name="Yu L."/>
        </authorList>
    </citation>
    <scope>NUCLEOTIDE SEQUENCE [LARGE SCALE GENOMIC DNA]</scope>
    <source>
        <strain evidence="6 7">S5H2222</strain>
    </source>
</reference>
<evidence type="ECO:0000313" key="7">
    <source>
        <dbReference type="Proteomes" id="UP000276349"/>
    </source>
</evidence>
<dbReference type="Gene3D" id="1.10.1200.10">
    <property type="entry name" value="ACP-like"/>
    <property type="match status" value="1"/>
</dbReference>
<organism evidence="6 7">
    <name type="scientific">Lysinibacillus telephonicus</name>
    <dbReference type="NCBI Taxonomy" id="1714840"/>
    <lineage>
        <taxon>Bacteria</taxon>
        <taxon>Bacillati</taxon>
        <taxon>Bacillota</taxon>
        <taxon>Bacilli</taxon>
        <taxon>Bacillales</taxon>
        <taxon>Bacillaceae</taxon>
        <taxon>Lysinibacillus</taxon>
    </lineage>
</organism>
<dbReference type="FunFam" id="3.30.300.30:FF:000010">
    <property type="entry name" value="Enterobactin synthetase component F"/>
    <property type="match status" value="1"/>
</dbReference>
<dbReference type="PANTHER" id="PTHR44845:SF7">
    <property type="entry name" value="PLIPASTATIN SYNTHASE SUBUNIT D"/>
    <property type="match status" value="1"/>
</dbReference>
<dbReference type="InterPro" id="IPR020459">
    <property type="entry name" value="AMP-binding"/>
</dbReference>
<evidence type="ECO:0000259" key="5">
    <source>
        <dbReference type="PROSITE" id="PS50075"/>
    </source>
</evidence>
<keyword evidence="3" id="KW-0596">Phosphopantetheine</keyword>
<dbReference type="PRINTS" id="PR00154">
    <property type="entry name" value="AMPBINDING"/>
</dbReference>
<dbReference type="NCBIfam" id="TIGR01746">
    <property type="entry name" value="Thioester-redct"/>
    <property type="match status" value="1"/>
</dbReference>
<dbReference type="Pfam" id="PF07993">
    <property type="entry name" value="NAD_binding_4"/>
    <property type="match status" value="1"/>
</dbReference>
<dbReference type="Gene3D" id="3.40.50.720">
    <property type="entry name" value="NAD(P)-binding Rossmann-like Domain"/>
    <property type="match status" value="1"/>
</dbReference>
<comment type="caution">
    <text evidence="6">The sequence shown here is derived from an EMBL/GenBank/DDBJ whole genome shotgun (WGS) entry which is preliminary data.</text>
</comment>
<dbReference type="InterPro" id="IPR010071">
    <property type="entry name" value="AA_adenyl_dom"/>
</dbReference>
<dbReference type="InterPro" id="IPR000873">
    <property type="entry name" value="AMP-dep_synth/lig_dom"/>
</dbReference>
<dbReference type="InterPro" id="IPR009081">
    <property type="entry name" value="PP-bd_ACP"/>
</dbReference>
<accession>A0A431ULR9</accession>
<comment type="similarity">
    <text evidence="2">Belongs to the ATP-dependent AMP-binding enzyme family.</text>
</comment>
<dbReference type="Gene3D" id="3.30.300.30">
    <property type="match status" value="1"/>
</dbReference>
<dbReference type="PROSITE" id="PS50075">
    <property type="entry name" value="CARRIER"/>
    <property type="match status" value="1"/>
</dbReference>
<feature type="domain" description="Carrier" evidence="5">
    <location>
        <begin position="556"/>
        <end position="630"/>
    </location>
</feature>
<dbReference type="FunFam" id="3.40.50.12780:FF:000012">
    <property type="entry name" value="Non-ribosomal peptide synthetase"/>
    <property type="match status" value="1"/>
</dbReference>
<dbReference type="Pfam" id="PF13193">
    <property type="entry name" value="AMP-binding_C"/>
    <property type="match status" value="1"/>
</dbReference>
<dbReference type="InterPro" id="IPR006162">
    <property type="entry name" value="Ppantetheine_attach_site"/>
</dbReference>
<evidence type="ECO:0000313" key="6">
    <source>
        <dbReference type="EMBL" id="RTQ90845.1"/>
    </source>
</evidence>
<dbReference type="InterPro" id="IPR010080">
    <property type="entry name" value="Thioester_reductase-like_dom"/>
</dbReference>
<dbReference type="PANTHER" id="PTHR44845">
    <property type="entry name" value="CARRIER DOMAIN-CONTAINING PROTEIN"/>
    <property type="match status" value="1"/>
</dbReference>
<dbReference type="InterPro" id="IPR025110">
    <property type="entry name" value="AMP-bd_C"/>
</dbReference>
<proteinExistence type="inferred from homology"/>
<evidence type="ECO:0000256" key="1">
    <source>
        <dbReference type="ARBA" id="ARBA00001957"/>
    </source>
</evidence>
<dbReference type="NCBIfam" id="TIGR01733">
    <property type="entry name" value="AA-adenyl-dom"/>
    <property type="match status" value="1"/>
</dbReference>
<evidence type="ECO:0000256" key="4">
    <source>
        <dbReference type="ARBA" id="ARBA00022553"/>
    </source>
</evidence>
<dbReference type="InterPro" id="IPR036736">
    <property type="entry name" value="ACP-like_sf"/>
</dbReference>
<dbReference type="EMBL" id="RXNR01000045">
    <property type="protein sequence ID" value="RTQ90845.1"/>
    <property type="molecule type" value="Genomic_DNA"/>
</dbReference>
<dbReference type="PROSITE" id="PS00012">
    <property type="entry name" value="PHOSPHOPANTETHEINE"/>
    <property type="match status" value="1"/>
</dbReference>
<dbReference type="InterPro" id="IPR045851">
    <property type="entry name" value="AMP-bd_C_sf"/>
</dbReference>
<dbReference type="SUPFAM" id="SSF56801">
    <property type="entry name" value="Acetyl-CoA synthetase-like"/>
    <property type="match status" value="1"/>
</dbReference>
<dbReference type="OrthoDB" id="9765680at2"/>
<dbReference type="SUPFAM" id="SSF47336">
    <property type="entry name" value="ACP-like"/>
    <property type="match status" value="1"/>
</dbReference>
<dbReference type="GO" id="GO:0044550">
    <property type="term" value="P:secondary metabolite biosynthetic process"/>
    <property type="evidence" value="ECO:0007669"/>
    <property type="project" value="UniProtKB-ARBA"/>
</dbReference>
<dbReference type="Gene3D" id="2.30.38.10">
    <property type="entry name" value="Luciferase, Domain 3"/>
    <property type="match status" value="1"/>
</dbReference>
<keyword evidence="4" id="KW-0597">Phosphoprotein</keyword>
<evidence type="ECO:0000256" key="2">
    <source>
        <dbReference type="ARBA" id="ARBA00006432"/>
    </source>
</evidence>
<dbReference type="FunFam" id="3.40.50.980:FF:000001">
    <property type="entry name" value="Non-ribosomal peptide synthetase"/>
    <property type="match status" value="1"/>
</dbReference>
<dbReference type="FunFam" id="1.10.1200.10:FF:000005">
    <property type="entry name" value="Nonribosomal peptide synthetase 1"/>
    <property type="match status" value="1"/>
</dbReference>
<dbReference type="CDD" id="cd05235">
    <property type="entry name" value="SDR_e1"/>
    <property type="match status" value="1"/>
</dbReference>
<dbReference type="CDD" id="cd05930">
    <property type="entry name" value="A_NRPS"/>
    <property type="match status" value="1"/>
</dbReference>
<dbReference type="PROSITE" id="PS00455">
    <property type="entry name" value="AMP_BINDING"/>
    <property type="match status" value="1"/>
</dbReference>
<dbReference type="Proteomes" id="UP000276349">
    <property type="component" value="Unassembled WGS sequence"/>
</dbReference>
<dbReference type="Pfam" id="PF00501">
    <property type="entry name" value="AMP-binding"/>
    <property type="match status" value="1"/>
</dbReference>
<comment type="cofactor">
    <cofactor evidence="1">
        <name>pantetheine 4'-phosphate</name>
        <dbReference type="ChEBI" id="CHEBI:47942"/>
    </cofactor>
</comment>
<dbReference type="GO" id="GO:0043041">
    <property type="term" value="P:amino acid activation for nonribosomal peptide biosynthetic process"/>
    <property type="evidence" value="ECO:0007669"/>
    <property type="project" value="UniProtKB-ARBA"/>
</dbReference>
<keyword evidence="7" id="KW-1185">Reference proteome</keyword>